<evidence type="ECO:0000313" key="4">
    <source>
        <dbReference type="EMBL" id="MCO1336824.1"/>
    </source>
</evidence>
<feature type="transmembrane region" description="Helical" evidence="3">
    <location>
        <begin position="56"/>
        <end position="75"/>
    </location>
</feature>
<dbReference type="Proteomes" id="UP001139028">
    <property type="component" value="Unassembled WGS sequence"/>
</dbReference>
<comment type="caution">
    <text evidence="4">The sequence shown here is derived from an EMBL/GenBank/DDBJ whole genome shotgun (WGS) entry which is preliminary data.</text>
</comment>
<reference evidence="4" key="1">
    <citation type="journal article" date="2022" name="Arch. Microbiol.">
        <title>Microbulbifer okhotskensis sp. nov., isolated from a deep bottom sediment of the Okhotsk Sea.</title>
        <authorList>
            <person name="Romanenko L."/>
            <person name="Kurilenko V."/>
            <person name="Otstavnykh N."/>
            <person name="Velansky P."/>
            <person name="Isaeva M."/>
            <person name="Mikhailov V."/>
        </authorList>
    </citation>
    <scope>NUCLEOTIDE SEQUENCE</scope>
    <source>
        <strain evidence="4">OS29</strain>
    </source>
</reference>
<protein>
    <recommendedName>
        <fullName evidence="6">Membrane transport protein</fullName>
    </recommendedName>
</protein>
<dbReference type="PANTHER" id="PTHR36838">
    <property type="entry name" value="AUXIN EFFLUX CARRIER FAMILY PROTEIN"/>
    <property type="match status" value="1"/>
</dbReference>
<keyword evidence="3" id="KW-1133">Transmembrane helix</keyword>
<accession>A0A9X2J7Q0</accession>
<keyword evidence="5" id="KW-1185">Reference proteome</keyword>
<comment type="subcellular location">
    <subcellularLocation>
        <location evidence="1">Endomembrane system</location>
        <topology evidence="1">Multi-pass membrane protein</topology>
    </subcellularLocation>
</comment>
<keyword evidence="3" id="KW-0472">Membrane</keyword>
<gene>
    <name evidence="4" type="ORF">MO867_21075</name>
</gene>
<feature type="transmembrane region" description="Helical" evidence="3">
    <location>
        <begin position="25"/>
        <end position="49"/>
    </location>
</feature>
<dbReference type="Gene3D" id="1.20.1530.20">
    <property type="match status" value="1"/>
</dbReference>
<organism evidence="4 5">
    <name type="scientific">Microbulbifer okhotskensis</name>
    <dbReference type="NCBI Taxonomy" id="2926617"/>
    <lineage>
        <taxon>Bacteria</taxon>
        <taxon>Pseudomonadati</taxon>
        <taxon>Pseudomonadota</taxon>
        <taxon>Gammaproteobacteria</taxon>
        <taxon>Cellvibrionales</taxon>
        <taxon>Microbulbiferaceae</taxon>
        <taxon>Microbulbifer</taxon>
    </lineage>
</organism>
<dbReference type="InterPro" id="IPR038770">
    <property type="entry name" value="Na+/solute_symporter_sf"/>
</dbReference>
<feature type="transmembrane region" description="Helical" evidence="3">
    <location>
        <begin position="81"/>
        <end position="107"/>
    </location>
</feature>
<dbReference type="PANTHER" id="PTHR36838:SF1">
    <property type="entry name" value="SLR1864 PROTEIN"/>
    <property type="match status" value="1"/>
</dbReference>
<dbReference type="GO" id="GO:0012505">
    <property type="term" value="C:endomembrane system"/>
    <property type="evidence" value="ECO:0007669"/>
    <property type="project" value="UniProtKB-SubCell"/>
</dbReference>
<proteinExistence type="predicted"/>
<keyword evidence="3" id="KW-0812">Transmembrane</keyword>
<dbReference type="EMBL" id="JALBWM010000207">
    <property type="protein sequence ID" value="MCO1336824.1"/>
    <property type="molecule type" value="Genomic_DNA"/>
</dbReference>
<name>A0A9X2J7Q0_9GAMM</name>
<dbReference type="AlphaFoldDB" id="A0A9X2J7Q0"/>
<keyword evidence="2" id="KW-0813">Transport</keyword>
<evidence type="ECO:0000313" key="5">
    <source>
        <dbReference type="Proteomes" id="UP001139028"/>
    </source>
</evidence>
<sequence length="108" mass="11734">MAIPLMLLTLGHSLAQIKFSDTRVGVVFAFAHVALGAAVAFILTSLFNFSGAMRGVLILQCLMPSAVSTYLWISIYRPQDAAQISGIIFISTILSIFVLPLALTYWVQ</sequence>
<evidence type="ECO:0000256" key="2">
    <source>
        <dbReference type="ARBA" id="ARBA00022448"/>
    </source>
</evidence>
<evidence type="ECO:0000256" key="1">
    <source>
        <dbReference type="ARBA" id="ARBA00004127"/>
    </source>
</evidence>
<evidence type="ECO:0008006" key="6">
    <source>
        <dbReference type="Google" id="ProtNLM"/>
    </source>
</evidence>
<evidence type="ECO:0000256" key="3">
    <source>
        <dbReference type="SAM" id="Phobius"/>
    </source>
</evidence>